<dbReference type="InterPro" id="IPR041802">
    <property type="entry name" value="MPP_YfcE"/>
</dbReference>
<dbReference type="InParanoid" id="A0A0F7IEB3"/>
<dbReference type="InterPro" id="IPR000979">
    <property type="entry name" value="Phosphodiesterase_MJ0936/Vps29"/>
</dbReference>
<dbReference type="PANTHER" id="PTHR11124">
    <property type="entry name" value="VACUOLAR SORTING PROTEIN VPS29"/>
    <property type="match status" value="1"/>
</dbReference>
<protein>
    <recommendedName>
        <fullName evidence="1">Phosphoesterase</fullName>
        <ecNumber evidence="1">3.1.4.-</ecNumber>
    </recommendedName>
</protein>
<keyword evidence="4" id="KW-1185">Reference proteome</keyword>
<name>A0A0F7IEB3_9EURY</name>
<evidence type="ECO:0000259" key="2">
    <source>
        <dbReference type="Pfam" id="PF12850"/>
    </source>
</evidence>
<evidence type="ECO:0000313" key="3">
    <source>
        <dbReference type="EMBL" id="AKG91297.1"/>
    </source>
</evidence>
<dbReference type="Gene3D" id="3.60.21.10">
    <property type="match status" value="1"/>
</dbReference>
<feature type="domain" description="Calcineurin-like phosphoesterase" evidence="2">
    <location>
        <begin position="1"/>
        <end position="149"/>
    </location>
</feature>
<dbReference type="InterPro" id="IPR029052">
    <property type="entry name" value="Metallo-depent_PP-like"/>
</dbReference>
<dbReference type="OrthoDB" id="19174at2157"/>
<dbReference type="EMBL" id="CP011267">
    <property type="protein sequence ID" value="AKG91297.1"/>
    <property type="molecule type" value="Genomic_DNA"/>
</dbReference>
<dbReference type="RefSeq" id="WP_048095604.1">
    <property type="nucleotide sequence ID" value="NZ_CP011267.1"/>
</dbReference>
<comment type="cofactor">
    <cofactor evidence="1">
        <name>a divalent metal cation</name>
        <dbReference type="ChEBI" id="CHEBI:60240"/>
    </cofactor>
</comment>
<dbReference type="NCBIfam" id="TIGR00040">
    <property type="entry name" value="yfcE"/>
    <property type="match status" value="1"/>
</dbReference>
<gene>
    <name evidence="3" type="ORF">GAH_01409</name>
</gene>
<evidence type="ECO:0000256" key="1">
    <source>
        <dbReference type="RuleBase" id="RU362039"/>
    </source>
</evidence>
<reference evidence="3 4" key="1">
    <citation type="submission" date="2015-04" db="EMBL/GenBank/DDBJ databases">
        <title>The complete genome sequence of the hyperthermophilic, obligate iron-reducing archaeon Geoglobus ahangari strain 234T.</title>
        <authorList>
            <person name="Manzella M.P."/>
            <person name="Holmes D.E."/>
            <person name="Rocheleau J.M."/>
            <person name="Chung A."/>
            <person name="Reguera G."/>
            <person name="Kashefi K."/>
        </authorList>
    </citation>
    <scope>NUCLEOTIDE SEQUENCE [LARGE SCALE GENOMIC DNA]</scope>
    <source>
        <strain evidence="3 4">234</strain>
    </source>
</reference>
<dbReference type="AlphaFoldDB" id="A0A0F7IEB3"/>
<dbReference type="GO" id="GO:0046872">
    <property type="term" value="F:metal ion binding"/>
    <property type="evidence" value="ECO:0007669"/>
    <property type="project" value="UniProtKB-KW"/>
</dbReference>
<dbReference type="SUPFAM" id="SSF56300">
    <property type="entry name" value="Metallo-dependent phosphatases"/>
    <property type="match status" value="1"/>
</dbReference>
<proteinExistence type="inferred from homology"/>
<dbReference type="Pfam" id="PF12850">
    <property type="entry name" value="Metallophos_2"/>
    <property type="match status" value="1"/>
</dbReference>
<keyword evidence="1" id="KW-0479">Metal-binding</keyword>
<sequence>MKIIAVSDTHVRRFDDLPERLVRLMDSADMVVHAGDFVSADVLDEFERRYEFVGVYGNSDDAEVKERLNETEVFEVEGVKIGLIHRGNFINEFHDLGYKARELGVDLLVFGHIHRFVVERFGRIIVACPGSPTQPRLSASSCAVISVEDGRMEIDFELVQEFACGIDVRLRT</sequence>
<dbReference type="FunCoup" id="A0A0F7IEB3">
    <property type="interactions" value="102"/>
</dbReference>
<dbReference type="STRING" id="113653.GAH_01409"/>
<accession>A0A0F7IEB3</accession>
<dbReference type="GeneID" id="24803979"/>
<dbReference type="CDD" id="cd00841">
    <property type="entry name" value="MPP_YfcE"/>
    <property type="match status" value="1"/>
</dbReference>
<evidence type="ECO:0000313" key="4">
    <source>
        <dbReference type="Proteomes" id="UP000034723"/>
    </source>
</evidence>
<dbReference type="Proteomes" id="UP000034723">
    <property type="component" value="Chromosome"/>
</dbReference>
<organism evidence="3 4">
    <name type="scientific">Geoglobus ahangari</name>
    <dbReference type="NCBI Taxonomy" id="113653"/>
    <lineage>
        <taxon>Archaea</taxon>
        <taxon>Methanobacteriati</taxon>
        <taxon>Methanobacteriota</taxon>
        <taxon>Archaeoglobi</taxon>
        <taxon>Archaeoglobales</taxon>
        <taxon>Archaeoglobaceae</taxon>
        <taxon>Geoglobus</taxon>
    </lineage>
</organism>
<comment type="similarity">
    <text evidence="1">Belongs to the metallophosphoesterase superfamily. YfcE family.</text>
</comment>
<dbReference type="KEGG" id="gah:GAH_01409"/>
<dbReference type="GO" id="GO:0016787">
    <property type="term" value="F:hydrolase activity"/>
    <property type="evidence" value="ECO:0007669"/>
    <property type="project" value="UniProtKB-UniRule"/>
</dbReference>
<dbReference type="HOGENOM" id="CLU_063749_3_2_2"/>
<dbReference type="InterPro" id="IPR024654">
    <property type="entry name" value="Calcineurin-like_PHP_lpxH"/>
</dbReference>
<dbReference type="EC" id="3.1.4.-" evidence="1"/>